<sequence length="532" mass="57982">MSDPNAVRQSALDWITRNEARLSAFNERIWGYAEPAWREYRSMAAYAEILREEGFTVEEGSGEMPTAFAARWGDSGPVLAGFSEYDAVPGNSQQVVPYPAPREGLHPYTAGHTDPHSVLGTASLTAMLATKAAFAQHGVKARLKLFGEPAEKVCGSKPIHAAKGYFDGLDAAVVWHPWPSNTVTGDIHFGAYWSAVITFECDNPEGWVDPSLMPTQAAHAVARCPGSLDAMCLMYTTTKYTKEAMFPHSGSWTLNEFVLGDGGATSDNLAPRFSQIQYSWRSSSLAIQEQIWRVLANNARSAAMATGCKAYVRWVTKTRVGLPNTALTALTWENLQAVGAPTYSEEALAFGREIQKNLGLEPMQNPFIPTVTTLTTPEENDKGLRRTLAGWQTHLSADDYVEYSWHCPTVRLLAARPRLRAPSPGYAYPNWSYLALGGLPAAVDPGMFVAGRTMALTMVDLATKPGALEACQAEFRDRTGGGVGGTEWVGPLLPADFDPPVDLRWPEYVSTPRGEEWTFPTPRNGTGAGEPI</sequence>
<evidence type="ECO:0000313" key="2">
    <source>
        <dbReference type="Proteomes" id="UP000677537"/>
    </source>
</evidence>
<organism evidence="1 2">
    <name type="scientific">Roseomonas indoligenes</name>
    <dbReference type="NCBI Taxonomy" id="2820811"/>
    <lineage>
        <taxon>Bacteria</taxon>
        <taxon>Pseudomonadati</taxon>
        <taxon>Pseudomonadota</taxon>
        <taxon>Alphaproteobacteria</taxon>
        <taxon>Acetobacterales</taxon>
        <taxon>Roseomonadaceae</taxon>
        <taxon>Roseomonas</taxon>
    </lineage>
</organism>
<proteinExistence type="predicted"/>
<dbReference type="EMBL" id="JAGIZA010000011">
    <property type="protein sequence ID" value="MBP0494649.1"/>
    <property type="molecule type" value="Genomic_DNA"/>
</dbReference>
<protein>
    <submittedName>
        <fullName evidence="1">Amidohydrolase</fullName>
    </submittedName>
</protein>
<evidence type="ECO:0000313" key="1">
    <source>
        <dbReference type="EMBL" id="MBP0494649.1"/>
    </source>
</evidence>
<dbReference type="RefSeq" id="WP_209375391.1">
    <property type="nucleotide sequence ID" value="NZ_JAGIZA010000011.1"/>
</dbReference>
<keyword evidence="2" id="KW-1185">Reference proteome</keyword>
<dbReference type="AlphaFoldDB" id="A0A940N169"/>
<reference evidence="1" key="1">
    <citation type="submission" date="2021-03" db="EMBL/GenBank/DDBJ databases">
        <authorList>
            <person name="So Y."/>
        </authorList>
    </citation>
    <scope>NUCLEOTIDE SEQUENCE</scope>
    <source>
        <strain evidence="1">SG15</strain>
    </source>
</reference>
<dbReference type="Gene3D" id="3.30.70.360">
    <property type="match status" value="1"/>
</dbReference>
<gene>
    <name evidence="1" type="ORF">J5Y10_17830</name>
</gene>
<dbReference type="PANTHER" id="PTHR30575:SF0">
    <property type="entry name" value="XAA-ARG DIPEPTIDASE"/>
    <property type="match status" value="1"/>
</dbReference>
<dbReference type="GO" id="GO:0005737">
    <property type="term" value="C:cytoplasm"/>
    <property type="evidence" value="ECO:0007669"/>
    <property type="project" value="TreeGrafter"/>
</dbReference>
<dbReference type="InterPro" id="IPR052030">
    <property type="entry name" value="Peptidase_M20/M20A_hydrolases"/>
</dbReference>
<name>A0A940N169_9PROT</name>
<dbReference type="GO" id="GO:0046657">
    <property type="term" value="P:folic acid catabolic process"/>
    <property type="evidence" value="ECO:0007669"/>
    <property type="project" value="TreeGrafter"/>
</dbReference>
<dbReference type="GO" id="GO:0071713">
    <property type="term" value="F:para-aminobenzoyl-glutamate hydrolase activity"/>
    <property type="evidence" value="ECO:0007669"/>
    <property type="project" value="TreeGrafter"/>
</dbReference>
<dbReference type="SUPFAM" id="SSF53187">
    <property type="entry name" value="Zn-dependent exopeptidases"/>
    <property type="match status" value="1"/>
</dbReference>
<dbReference type="Gene3D" id="3.40.630.10">
    <property type="entry name" value="Zn peptidases"/>
    <property type="match status" value="1"/>
</dbReference>
<dbReference type="GO" id="GO:0016805">
    <property type="term" value="F:dipeptidase activity"/>
    <property type="evidence" value="ECO:0007669"/>
    <property type="project" value="TreeGrafter"/>
</dbReference>
<dbReference type="Proteomes" id="UP000677537">
    <property type="component" value="Unassembled WGS sequence"/>
</dbReference>
<comment type="caution">
    <text evidence="1">The sequence shown here is derived from an EMBL/GenBank/DDBJ whole genome shotgun (WGS) entry which is preliminary data.</text>
</comment>
<accession>A0A940N169</accession>
<dbReference type="PANTHER" id="PTHR30575">
    <property type="entry name" value="PEPTIDASE M20"/>
    <property type="match status" value="1"/>
</dbReference>